<keyword evidence="15 18" id="KW-0407">Ion channel</keyword>
<evidence type="ECO:0000256" key="16">
    <source>
        <dbReference type="ARBA" id="ARBA00025291"/>
    </source>
</evidence>
<evidence type="ECO:0000256" key="7">
    <source>
        <dbReference type="ARBA" id="ARBA00022882"/>
    </source>
</evidence>
<dbReference type="Proteomes" id="UP000694871">
    <property type="component" value="Unplaced"/>
</dbReference>
<evidence type="ECO:0000259" key="19">
    <source>
        <dbReference type="Pfam" id="PF00520"/>
    </source>
</evidence>
<comment type="caution">
    <text evidence="18">Lacks conserved residue(s) required for the propagation of feature annotation.</text>
</comment>
<dbReference type="Gene3D" id="1.10.238.10">
    <property type="entry name" value="EF-hand"/>
    <property type="match status" value="1"/>
</dbReference>
<evidence type="ECO:0000256" key="13">
    <source>
        <dbReference type="ARBA" id="ARBA00023180"/>
    </source>
</evidence>
<dbReference type="RefSeq" id="XP_015272064.1">
    <property type="nucleotide sequence ID" value="XM_015416578.1"/>
</dbReference>
<feature type="domain" description="Ion transport" evidence="19">
    <location>
        <begin position="280"/>
        <end position="531"/>
    </location>
</feature>
<dbReference type="GeneID" id="107114971"/>
<dbReference type="InterPro" id="IPR044564">
    <property type="entry name" value="Na_chnl_inactivation_gate"/>
</dbReference>
<comment type="function">
    <text evidence="16">Tetrodotoxin-resistant channel that mediates the voltage-dependent sodium ion permeability of excitable membranes. Assuming opened or closed conformations in response to the voltage difference across the membrane, the protein forms a sodium-selective channel through which sodium ions may pass in accordance with their electrochemical gradient. Plays a role in neuropathic pain mechanisms.</text>
</comment>
<keyword evidence="7 18" id="KW-0851">Voltage-gated channel</keyword>
<dbReference type="PANTHER" id="PTHR10037">
    <property type="entry name" value="VOLTAGE-GATED CATION CHANNEL CALCIUM AND SODIUM"/>
    <property type="match status" value="1"/>
</dbReference>
<dbReference type="Gene3D" id="1.10.287.70">
    <property type="match status" value="2"/>
</dbReference>
<keyword evidence="20" id="KW-1185">Reference proteome</keyword>
<comment type="subcellular location">
    <subcellularLocation>
        <location evidence="1 18">Cell membrane</location>
        <topology evidence="1 18">Multi-pass membrane protein</topology>
    </subcellularLocation>
</comment>
<comment type="subunit">
    <text evidence="17">The channel consists of an ion conducting pore forming alpha-subunit regulated by one or more associated auxiliary subunits SCN1B, SCN2B and SCN3B; electrophysiological properties may vary depending on the type of the associated beta subunits. Found in a number of complexes with PRX, DYNLT1 and PDZD2. Interacts with proteins such as FSTL1, PRX, DYNLT1, PDZD2, S100A10 and many others. Interacts with NEDD4 and NEDD4L.</text>
</comment>
<name>A0ABM1KEC7_GEKJA</name>
<keyword evidence="18" id="KW-0894">Sodium channel</keyword>
<keyword evidence="9 18" id="KW-0915">Sodium</keyword>
<dbReference type="PANTHER" id="PTHR10037:SF208">
    <property type="entry name" value="SODIUM CHANNEL PROTEIN TYPE 10 SUBUNIT ALPHA"/>
    <property type="match status" value="1"/>
</dbReference>
<feature type="transmembrane region" description="Helical" evidence="18">
    <location>
        <begin position="501"/>
        <end position="521"/>
    </location>
</feature>
<dbReference type="SUPFAM" id="SSF81324">
    <property type="entry name" value="Voltage-gated potassium channels"/>
    <property type="match status" value="2"/>
</dbReference>
<evidence type="ECO:0000256" key="17">
    <source>
        <dbReference type="ARBA" id="ARBA00047025"/>
    </source>
</evidence>
<keyword evidence="3 18" id="KW-0813">Transport</keyword>
<feature type="transmembrane region" description="Helical" evidence="18">
    <location>
        <begin position="281"/>
        <end position="299"/>
    </location>
</feature>
<evidence type="ECO:0000256" key="3">
    <source>
        <dbReference type="ARBA" id="ARBA00022448"/>
    </source>
</evidence>
<evidence type="ECO:0000256" key="11">
    <source>
        <dbReference type="ARBA" id="ARBA00023136"/>
    </source>
</evidence>
<evidence type="ECO:0000256" key="18">
    <source>
        <dbReference type="RuleBase" id="RU361132"/>
    </source>
</evidence>
<feature type="transmembrane region" description="Helical" evidence="18">
    <location>
        <begin position="396"/>
        <end position="424"/>
    </location>
</feature>
<accession>A0ABM1KEC7</accession>
<keyword evidence="10 18" id="KW-0406">Ion transport</keyword>
<feature type="transmembrane region" description="Helical" evidence="18">
    <location>
        <begin position="311"/>
        <end position="329"/>
    </location>
</feature>
<evidence type="ECO:0000256" key="1">
    <source>
        <dbReference type="ARBA" id="ARBA00004651"/>
    </source>
</evidence>
<dbReference type="InterPro" id="IPR001696">
    <property type="entry name" value="Na_channel_asu"/>
</dbReference>
<dbReference type="PRINTS" id="PR00170">
    <property type="entry name" value="NACHANNEL"/>
</dbReference>
<comment type="similarity">
    <text evidence="2">Belongs to the sodium channel (TC 1.A.1.10) family. Nav1.8/SCN10A subfamily.</text>
</comment>
<keyword evidence="11 18" id="KW-0472">Membrane</keyword>
<organism evidence="20 21">
    <name type="scientific">Gekko japonicus</name>
    <name type="common">Schlegel's Japanese gecko</name>
    <dbReference type="NCBI Taxonomy" id="146911"/>
    <lineage>
        <taxon>Eukaryota</taxon>
        <taxon>Metazoa</taxon>
        <taxon>Chordata</taxon>
        <taxon>Craniata</taxon>
        <taxon>Vertebrata</taxon>
        <taxon>Euteleostomi</taxon>
        <taxon>Lepidosauria</taxon>
        <taxon>Squamata</taxon>
        <taxon>Bifurcata</taxon>
        <taxon>Gekkota</taxon>
        <taxon>Gekkonidae</taxon>
        <taxon>Gekkoninae</taxon>
        <taxon>Gekko</taxon>
    </lineage>
</organism>
<evidence type="ECO:0000313" key="20">
    <source>
        <dbReference type="Proteomes" id="UP000694871"/>
    </source>
</evidence>
<evidence type="ECO:0000256" key="9">
    <source>
        <dbReference type="ARBA" id="ARBA00023053"/>
    </source>
</evidence>
<feature type="transmembrane region" description="Helical" evidence="18">
    <location>
        <begin position="341"/>
        <end position="360"/>
    </location>
</feature>
<dbReference type="InterPro" id="IPR027359">
    <property type="entry name" value="Volt_channel_dom_sf"/>
</dbReference>
<dbReference type="Pfam" id="PF00520">
    <property type="entry name" value="Ion_trans"/>
    <property type="match status" value="2"/>
</dbReference>
<comment type="function">
    <text evidence="18">Mediates the voltage-dependent sodium ion permeability of excitable membranes. Assuming opened or closed conformations in response to the voltage difference across the membrane, the protein forms a sodium-selective channel through which Na(+) ions may pass in accordance with their electrochemical gradient.</text>
</comment>
<dbReference type="Gene3D" id="1.20.120.350">
    <property type="entry name" value="Voltage-gated potassium channels. Chain C"/>
    <property type="match status" value="1"/>
</dbReference>
<keyword evidence="12" id="KW-1015">Disulfide bond</keyword>
<evidence type="ECO:0000256" key="8">
    <source>
        <dbReference type="ARBA" id="ARBA00022989"/>
    </source>
</evidence>
<gene>
    <name evidence="21" type="primary">LOC107114971</name>
</gene>
<evidence type="ECO:0000256" key="12">
    <source>
        <dbReference type="ARBA" id="ARBA00023157"/>
    </source>
</evidence>
<feature type="transmembrane region" description="Helical" evidence="18">
    <location>
        <begin position="198"/>
        <end position="222"/>
    </location>
</feature>
<dbReference type="InterPro" id="IPR043203">
    <property type="entry name" value="VGCC_Ca_Na"/>
</dbReference>
<reference evidence="21" key="1">
    <citation type="submission" date="2025-08" db="UniProtKB">
        <authorList>
            <consortium name="RefSeq"/>
        </authorList>
    </citation>
    <scope>IDENTIFICATION</scope>
</reference>
<proteinExistence type="inferred from homology"/>
<feature type="domain" description="Ion transport" evidence="19">
    <location>
        <begin position="25"/>
        <end position="231"/>
    </location>
</feature>
<evidence type="ECO:0000256" key="10">
    <source>
        <dbReference type="ARBA" id="ARBA00023065"/>
    </source>
</evidence>
<evidence type="ECO:0000256" key="2">
    <source>
        <dbReference type="ARBA" id="ARBA00006764"/>
    </source>
</evidence>
<evidence type="ECO:0000313" key="21">
    <source>
        <dbReference type="RefSeq" id="XP_015272064.1"/>
    </source>
</evidence>
<keyword evidence="8 18" id="KW-1133">Transmembrane helix</keyword>
<keyword evidence="4" id="KW-1003">Cell membrane</keyword>
<feature type="transmembrane region" description="Helical" evidence="18">
    <location>
        <begin position="72"/>
        <end position="96"/>
    </location>
</feature>
<evidence type="ECO:0000256" key="15">
    <source>
        <dbReference type="ARBA" id="ARBA00023303"/>
    </source>
</evidence>
<keyword evidence="5 18" id="KW-0812">Transmembrane</keyword>
<protein>
    <recommendedName>
        <fullName evidence="18">Sodium channel protein</fullName>
    </recommendedName>
</protein>
<evidence type="ECO:0000256" key="14">
    <source>
        <dbReference type="ARBA" id="ARBA00023201"/>
    </source>
</evidence>
<evidence type="ECO:0000256" key="6">
    <source>
        <dbReference type="ARBA" id="ARBA00022737"/>
    </source>
</evidence>
<keyword evidence="6" id="KW-0677">Repeat</keyword>
<keyword evidence="13" id="KW-0325">Glycoprotein</keyword>
<evidence type="ECO:0000256" key="4">
    <source>
        <dbReference type="ARBA" id="ARBA00022475"/>
    </source>
</evidence>
<sequence>MTASAVTFYLQPSDEHPASTLLQTSLASLVAEAKSKSTEYNLCNNSSSIKSLRTLRALRPLRALSRFKGIKVVVNALVGAIPSIGNVLLVCVVLWLPFNILGVGLFGGKSEHDKAGSVCGIRNYTRVNSTVNFNNAGPVCGIRSYTRVNSTVNFNNVGNGYLALLQVATFKGWTDIMYETVDKPPDGGEPCFEKNKYAYLYFVAFIIFGSFFMLNLFIGVVIDNFNQQRKKISGELIFLSEDQKKYYNALKKLGNKKLQKPIPRPHNKYQGFLFDFISKKAFEIFILSIILLNVVVMAVEHEGESEETKSLLSNLNRVFVSIFTGECLMKIFALRHYYFRGGWNIFDFVVVILSITSLAASTLEGLFPPTLLRVIRLVRITRLLRLVRGARGLQTLLFALLMSLPALANIGLLLFLVMFIYAIFGMTNFACAPWKYGIDDTFNFQTFGSSMLCLFQITTSAGWDGLLRPMLESNNGNCAPNLPLSPQNVTCVNSAVATTYFISYIIISFLIVVNMYVAVIIENFNVATEESTEPLNDYDFDVFYETWARFDPQATQFITYSALSDFANSLEEPLRIPKPNKEQLLNMDLPMVNGNKIHCLDVLLAFTKRVLGQSGEMDPLESQIESKYMKANPQKISYEPIITTPRRKVEECAIIIQRAFRVQSALQKARDESSVSIPLADIIEEEDACVLRLNESEGSLLDKCQSPSSISIPPSYRLAQAVVVESGASLMMMVVMMAAAP</sequence>
<dbReference type="InterPro" id="IPR005821">
    <property type="entry name" value="Ion_trans_dom"/>
</dbReference>
<dbReference type="CDD" id="cd13433">
    <property type="entry name" value="Na_channel_gate"/>
    <property type="match status" value="1"/>
</dbReference>
<keyword evidence="14 18" id="KW-0739">Sodium transport</keyword>
<evidence type="ECO:0000256" key="5">
    <source>
        <dbReference type="ARBA" id="ARBA00022692"/>
    </source>
</evidence>